<accession>A0A942I9W0</accession>
<dbReference type="InterPro" id="IPR046164">
    <property type="entry name" value="DUF6166"/>
</dbReference>
<name>A0A942I9W0_9HYPH</name>
<organism evidence="1 2">
    <name type="scientific">Pseudaminobacter soli</name>
    <name type="common">ex Zhang et al. 2022</name>
    <dbReference type="NCBI Taxonomy" id="2831468"/>
    <lineage>
        <taxon>Bacteria</taxon>
        <taxon>Pseudomonadati</taxon>
        <taxon>Pseudomonadota</taxon>
        <taxon>Alphaproteobacteria</taxon>
        <taxon>Hyphomicrobiales</taxon>
        <taxon>Phyllobacteriaceae</taxon>
        <taxon>Pseudaminobacter</taxon>
    </lineage>
</organism>
<dbReference type="Pfam" id="PF19663">
    <property type="entry name" value="DUF6166"/>
    <property type="match status" value="1"/>
</dbReference>
<dbReference type="Proteomes" id="UP000680348">
    <property type="component" value="Unassembled WGS sequence"/>
</dbReference>
<dbReference type="RefSeq" id="WP_188256269.1">
    <property type="nucleotide sequence ID" value="NZ_JABVCF010000010.1"/>
</dbReference>
<proteinExistence type="predicted"/>
<keyword evidence="2" id="KW-1185">Reference proteome</keyword>
<comment type="caution">
    <text evidence="1">The sequence shown here is derived from an EMBL/GenBank/DDBJ whole genome shotgun (WGS) entry which is preliminary data.</text>
</comment>
<evidence type="ECO:0000313" key="2">
    <source>
        <dbReference type="Proteomes" id="UP000680348"/>
    </source>
</evidence>
<dbReference type="EMBL" id="JAGWCR010000010">
    <property type="protein sequence ID" value="MBS3650720.1"/>
    <property type="molecule type" value="Genomic_DNA"/>
</dbReference>
<gene>
    <name evidence="1" type="ORF">KEU06_19090</name>
</gene>
<reference evidence="1" key="1">
    <citation type="submission" date="2021-04" db="EMBL/GenBank/DDBJ databases">
        <title>Pseudaminobacter soli sp. nov., isolated from paddy soil contaminated by heavy metals.</title>
        <authorList>
            <person name="Zhang K."/>
        </authorList>
    </citation>
    <scope>NUCLEOTIDE SEQUENCE</scope>
    <source>
        <strain evidence="1">19-2017</strain>
    </source>
</reference>
<protein>
    <submittedName>
        <fullName evidence="1">Uncharacterized protein</fullName>
    </submittedName>
</protein>
<sequence>MKTYRGDRTIDGVVVEVDGQDLQYFRDVKQFSNAAFEWGFEGQAATQLAFALLYDHTRDKDHSIRLAKPFMQQVTANFGNEWEMTSADIDAAISQVTALAER</sequence>
<evidence type="ECO:0000313" key="1">
    <source>
        <dbReference type="EMBL" id="MBS3650720.1"/>
    </source>
</evidence>
<dbReference type="AlphaFoldDB" id="A0A942I9W0"/>